<feature type="domain" description="HTH myb-type" evidence="2">
    <location>
        <begin position="180"/>
        <end position="206"/>
    </location>
</feature>
<dbReference type="AlphaFoldDB" id="A0A7S4K060"/>
<accession>A0A7S4K060</accession>
<gene>
    <name evidence="3" type="ORF">GTHE00462_LOCUS8793</name>
</gene>
<dbReference type="EMBL" id="HBKN01011130">
    <property type="protein sequence ID" value="CAE2279808.1"/>
    <property type="molecule type" value="Transcribed_RNA"/>
</dbReference>
<dbReference type="CDD" id="cd00167">
    <property type="entry name" value="SANT"/>
    <property type="match status" value="1"/>
</dbReference>
<dbReference type="InterPro" id="IPR017930">
    <property type="entry name" value="Myb_dom"/>
</dbReference>
<dbReference type="PROSITE" id="PS51294">
    <property type="entry name" value="HTH_MYB"/>
    <property type="match status" value="1"/>
</dbReference>
<reference evidence="3" key="1">
    <citation type="submission" date="2021-01" db="EMBL/GenBank/DDBJ databases">
        <authorList>
            <person name="Corre E."/>
            <person name="Pelletier E."/>
            <person name="Niang G."/>
            <person name="Scheremetjew M."/>
            <person name="Finn R."/>
            <person name="Kale V."/>
            <person name="Holt S."/>
            <person name="Cochrane G."/>
            <person name="Meng A."/>
            <person name="Brown T."/>
            <person name="Cohen L."/>
        </authorList>
    </citation>
    <scope>NUCLEOTIDE SEQUENCE</scope>
    <source>
        <strain evidence="3">CCMP 2712</strain>
    </source>
</reference>
<dbReference type="SMART" id="SM00717">
    <property type="entry name" value="SANT"/>
    <property type="match status" value="1"/>
</dbReference>
<organism evidence="3">
    <name type="scientific">Guillardia theta</name>
    <name type="common">Cryptophyte</name>
    <name type="synonym">Cryptomonas phi</name>
    <dbReference type="NCBI Taxonomy" id="55529"/>
    <lineage>
        <taxon>Eukaryota</taxon>
        <taxon>Cryptophyceae</taxon>
        <taxon>Pyrenomonadales</taxon>
        <taxon>Geminigeraceae</taxon>
        <taxon>Guillardia</taxon>
    </lineage>
</organism>
<evidence type="ECO:0000256" key="1">
    <source>
        <dbReference type="ARBA" id="ARBA00023242"/>
    </source>
</evidence>
<evidence type="ECO:0000259" key="2">
    <source>
        <dbReference type="PROSITE" id="PS51294"/>
    </source>
</evidence>
<dbReference type="SUPFAM" id="SSF46689">
    <property type="entry name" value="Homeodomain-like"/>
    <property type="match status" value="1"/>
</dbReference>
<name>A0A7S4K060_GUITH</name>
<protein>
    <recommendedName>
        <fullName evidence="2">HTH myb-type domain-containing protein</fullName>
    </recommendedName>
</protein>
<proteinExistence type="predicted"/>
<dbReference type="Gene3D" id="1.10.10.60">
    <property type="entry name" value="Homeodomain-like"/>
    <property type="match status" value="1"/>
</dbReference>
<dbReference type="InterPro" id="IPR009057">
    <property type="entry name" value="Homeodomain-like_sf"/>
</dbReference>
<evidence type="ECO:0000313" key="3">
    <source>
        <dbReference type="EMBL" id="CAE2279808.1"/>
    </source>
</evidence>
<dbReference type="InterPro" id="IPR001005">
    <property type="entry name" value="SANT/Myb"/>
</dbReference>
<sequence length="215" mass="24083">MQNNVSREMLSVSLTSAISVDDAVAELFLSDGASSHSFETFLKAEQEWFLHEAFLGCTCTTRHCQVADPLLCPWAEQPCSETGAQLCMEGRTGVSYARSLLQSDSQIYSLQNHHQSSSSMPVSSLAMYNRQLEKAIFNSSQWSPDEEARFLEALAMFSDADRRVRPDGRRSVGLGLGVARKISEYIGTRSEEQVRSHAQKHFLRQERMIQSHASD</sequence>
<keyword evidence="1" id="KW-0539">Nucleus</keyword>
<dbReference type="PANTHER" id="PTHR12802">
    <property type="entry name" value="SWI/SNF COMPLEX-RELATED"/>
    <property type="match status" value="1"/>
</dbReference>